<dbReference type="Gene3D" id="3.40.50.620">
    <property type="entry name" value="HUPs"/>
    <property type="match status" value="1"/>
</dbReference>
<dbReference type="InterPro" id="IPR006050">
    <property type="entry name" value="DNA_photolyase_N"/>
</dbReference>
<evidence type="ECO:0000256" key="1">
    <source>
        <dbReference type="SAM" id="SignalP"/>
    </source>
</evidence>
<accession>A0A1Q9F7A1</accession>
<evidence type="ECO:0000313" key="4">
    <source>
        <dbReference type="Proteomes" id="UP000186817"/>
    </source>
</evidence>
<evidence type="ECO:0000313" key="3">
    <source>
        <dbReference type="EMBL" id="OLQ15575.1"/>
    </source>
</evidence>
<dbReference type="PANTHER" id="PTHR10211">
    <property type="entry name" value="DEOXYRIBODIPYRIMIDINE PHOTOLYASE"/>
    <property type="match status" value="1"/>
</dbReference>
<dbReference type="Gene3D" id="3.40.50.300">
    <property type="entry name" value="P-loop containing nucleotide triphosphate hydrolases"/>
    <property type="match status" value="1"/>
</dbReference>
<dbReference type="Pfam" id="PF00875">
    <property type="entry name" value="DNA_photolyase"/>
    <property type="match status" value="1"/>
</dbReference>
<keyword evidence="3" id="KW-0456">Lyase</keyword>
<proteinExistence type="predicted"/>
<dbReference type="SUPFAM" id="SSF48173">
    <property type="entry name" value="Cryptochrome/photolyase FAD-binding domain"/>
    <property type="match status" value="1"/>
</dbReference>
<sequence length="855" mass="94995">MVRFLQLLAFAWLAARVAELDAMTLASVIGRLKMWAVSMVQRAASHVRKGTVQPSKPWERFHYLAVTYHKSGVYLMVTLWEKIFNALGTTLDDTGMWRTPPCYTLEMCWHPAAPVRCWIDMFSPELRDKEEAATGPVLIAGTVRDPLEMVVSAYCYHHRGKEVVGNMMFWPPGSVAALGPKKGVAFVAERMTQLVENMTAAFEFPRNDTHRVSYEKITRSSEDFDKQVKGLLKFWFDGLISPEEHQRALEAARLVDMHRHPEAAPEDHANDAECMNQARKAVFAMPIQLLARYRAFQRSTITITAAAAAAAAAAAIIRLNLSDQHIACSIASCGKSQAMSLRLDELRRALPRHLQERLRSLGRSDVSSTGPIVYWMRSCLRGHENPALDVAIHASAALKVGLVVFLHIEDQYPHATARRQLFLLQGARSAQEELLQRGLSHVVVHVDRHGNRGVHRMLMPKAQLVVAEEPFCVPWLRGIEELRHMGGPLWLVDCASVVPCALVPQAACHRAYAFERATEALHQQLAPRHWHEVQPEGEANAPLGWVLPQSIDLKSQHLEALVKDMDVDQSVAPVSHTCGGSSEGYARWQAWVNAGGLKTYAKRRNESLDVHGVSRMSAFLNTGMVSPMRIARLAFAASGAGKGKFLNEFLTWRGLSYAHFYHFSMPATGATLAQLPSWAQQTLLQHAGDQRKVIPVEQLRAARSGNAAWDGMQRYLVETGELHNNARMGWGKAVLKWTDSPQAAIDVLIELNNVFALDGHAPPSYGGLLGCLGLFEGPKQESAVVGKVSYKPPKSKYAAMPEVARELLKCDVQVGGIARYFETPTADHAVGEAAPKRRWTRKLESEVRAPLIEID</sequence>
<dbReference type="PROSITE" id="PS51645">
    <property type="entry name" value="PHR_CRY_ALPHA_BETA"/>
    <property type="match status" value="1"/>
</dbReference>
<dbReference type="InterPro" id="IPR014729">
    <property type="entry name" value="Rossmann-like_a/b/a_fold"/>
</dbReference>
<dbReference type="InterPro" id="IPR027417">
    <property type="entry name" value="P-loop_NTPase"/>
</dbReference>
<dbReference type="GO" id="GO:0003904">
    <property type="term" value="F:deoxyribodipyrimidine photo-lyase activity"/>
    <property type="evidence" value="ECO:0007669"/>
    <property type="project" value="TreeGrafter"/>
</dbReference>
<dbReference type="GO" id="GO:0000719">
    <property type="term" value="P:photoreactive repair"/>
    <property type="evidence" value="ECO:0007669"/>
    <property type="project" value="TreeGrafter"/>
</dbReference>
<keyword evidence="4" id="KW-1185">Reference proteome</keyword>
<reference evidence="3 4" key="1">
    <citation type="submission" date="2016-02" db="EMBL/GenBank/DDBJ databases">
        <title>Genome analysis of coral dinoflagellate symbionts highlights evolutionary adaptations to a symbiotic lifestyle.</title>
        <authorList>
            <person name="Aranda M."/>
            <person name="Li Y."/>
            <person name="Liew Y.J."/>
            <person name="Baumgarten S."/>
            <person name="Simakov O."/>
            <person name="Wilson M."/>
            <person name="Piel J."/>
            <person name="Ashoor H."/>
            <person name="Bougouffa S."/>
            <person name="Bajic V.B."/>
            <person name="Ryu T."/>
            <person name="Ravasi T."/>
            <person name="Bayer T."/>
            <person name="Micklem G."/>
            <person name="Kim H."/>
            <person name="Bhak J."/>
            <person name="Lajeunesse T.C."/>
            <person name="Voolstra C.R."/>
        </authorList>
    </citation>
    <scope>NUCLEOTIDE SEQUENCE [LARGE SCALE GENOMIC DNA]</scope>
    <source>
        <strain evidence="3 4">CCMP2467</strain>
    </source>
</reference>
<name>A0A1Q9F7A1_SYMMI</name>
<dbReference type="Gene3D" id="1.10.579.10">
    <property type="entry name" value="DNA Cyclobutane Dipyrimidine Photolyase, subunit A, domain 3"/>
    <property type="match status" value="1"/>
</dbReference>
<dbReference type="InterPro" id="IPR036134">
    <property type="entry name" value="Crypto/Photolyase_FAD-like_sf"/>
</dbReference>
<comment type="caution">
    <text evidence="3">The sequence shown here is derived from an EMBL/GenBank/DDBJ whole genome shotgun (WGS) entry which is preliminary data.</text>
</comment>
<evidence type="ECO:0000259" key="2">
    <source>
        <dbReference type="PROSITE" id="PS51645"/>
    </source>
</evidence>
<feature type="signal peptide" evidence="1">
    <location>
        <begin position="1"/>
        <end position="22"/>
    </location>
</feature>
<feature type="domain" description="Photolyase/cryptochrome alpha/beta" evidence="2">
    <location>
        <begin position="370"/>
        <end position="500"/>
    </location>
</feature>
<feature type="chain" id="PRO_5013339674" evidence="1">
    <location>
        <begin position="23"/>
        <end position="855"/>
    </location>
</feature>
<protein>
    <submittedName>
        <fullName evidence="3">Deoxyribodipyrimidine photo-lyase</fullName>
    </submittedName>
</protein>
<keyword evidence="1" id="KW-0732">Signal</keyword>
<dbReference type="Proteomes" id="UP000186817">
    <property type="component" value="Unassembled WGS sequence"/>
</dbReference>
<gene>
    <name evidence="3" type="primary">phr</name>
    <name evidence="3" type="ORF">AK812_SmicGene159</name>
</gene>
<dbReference type="Gene3D" id="1.25.40.80">
    <property type="match status" value="1"/>
</dbReference>
<dbReference type="EMBL" id="LSRX01000002">
    <property type="protein sequence ID" value="OLQ15575.1"/>
    <property type="molecule type" value="Genomic_DNA"/>
</dbReference>
<dbReference type="PANTHER" id="PTHR10211:SF0">
    <property type="entry name" value="DEOXYRIBODIPYRIMIDINE PHOTO-LYASE"/>
    <property type="match status" value="1"/>
</dbReference>
<organism evidence="3 4">
    <name type="scientific">Symbiodinium microadriaticum</name>
    <name type="common">Dinoflagellate</name>
    <name type="synonym">Zooxanthella microadriatica</name>
    <dbReference type="NCBI Taxonomy" id="2951"/>
    <lineage>
        <taxon>Eukaryota</taxon>
        <taxon>Sar</taxon>
        <taxon>Alveolata</taxon>
        <taxon>Dinophyceae</taxon>
        <taxon>Suessiales</taxon>
        <taxon>Symbiodiniaceae</taxon>
        <taxon>Symbiodinium</taxon>
    </lineage>
</organism>
<dbReference type="InterPro" id="IPR052219">
    <property type="entry name" value="Photolyase_Class-2"/>
</dbReference>
<dbReference type="SUPFAM" id="SSF52425">
    <property type="entry name" value="Cryptochrome/photolyase, N-terminal domain"/>
    <property type="match status" value="1"/>
</dbReference>
<dbReference type="AlphaFoldDB" id="A0A1Q9F7A1"/>
<dbReference type="OrthoDB" id="410616at2759"/>
<dbReference type="InterPro" id="IPR036155">
    <property type="entry name" value="Crypto/Photolyase_N_sf"/>
</dbReference>